<evidence type="ECO:0008006" key="3">
    <source>
        <dbReference type="Google" id="ProtNLM"/>
    </source>
</evidence>
<dbReference type="Pfam" id="PF01446">
    <property type="entry name" value="Rep_1"/>
    <property type="match status" value="1"/>
</dbReference>
<organism evidence="2">
    <name type="scientific">uncultured prokaryote</name>
    <dbReference type="NCBI Taxonomy" id="198431"/>
    <lineage>
        <taxon>unclassified sequences</taxon>
        <taxon>environmental samples</taxon>
    </lineage>
</organism>
<geneLocation type="plasmid" evidence="2">
    <name>pRGFK1233</name>
</geneLocation>
<protein>
    <recommendedName>
        <fullName evidence="3">Replication protein</fullName>
    </recommendedName>
</protein>
<sequence length="368" mass="41390">MQAVKNDKDKQKTINLYCDLDTGEAVEALRDEKYPWRQKKQKTIAVADLYRAGHDDKYADRAMSCSTWLQYLANLGGDKRTLQAFNACHLRLCPLCANRRARLMTARLVKILKAVKAEHPTATLLFLTLTVRNCKGEDLRDTLTLLTAAWTKLAKRRPFMRAVKGWFRAIEITRNRTDGTYHPHIHAILAVEPDYFKRGKGLYILHSRDEKTPVSYKGPFWVDMWGECLKVDYKPSVRISRAKGKGGEQRDTDAASLSAALEAAKYATKDTEYINGNVPEAERADVLRTYTDALRGKRLVALGGWLADAAGDVDLEQDGDLVHTEDGDADLTAETAELLEIYGWHFGVSDHVLKARIPNPDYTGGMTT</sequence>
<reference evidence="2" key="1">
    <citation type="submission" date="2015-06" db="EMBL/GenBank/DDBJ databases">
        <authorList>
            <person name="Joergensen T."/>
        </authorList>
    </citation>
    <scope>NUCLEOTIDE SEQUENCE</scope>
    <source>
        <plasmid evidence="2">pRGFK1233</plasmid>
    </source>
</reference>
<accession>A0A0H5Q4A5</accession>
<keyword evidence="1" id="KW-0235">DNA replication</keyword>
<dbReference type="GO" id="GO:0003677">
    <property type="term" value="F:DNA binding"/>
    <property type="evidence" value="ECO:0007669"/>
    <property type="project" value="InterPro"/>
</dbReference>
<proteinExistence type="predicted"/>
<evidence type="ECO:0000313" key="2">
    <source>
        <dbReference type="EMBL" id="CRY96723.1"/>
    </source>
</evidence>
<evidence type="ECO:0000256" key="1">
    <source>
        <dbReference type="ARBA" id="ARBA00022705"/>
    </source>
</evidence>
<name>A0A0H5Q4A5_9ZZZZ</name>
<dbReference type="AlphaFoldDB" id="A0A0H5Q4A5"/>
<dbReference type="EMBL" id="LN853806">
    <property type="protein sequence ID" value="CRY96723.1"/>
    <property type="molecule type" value="Genomic_DNA"/>
</dbReference>
<keyword evidence="2" id="KW-0614">Plasmid</keyword>
<dbReference type="InterPro" id="IPR000989">
    <property type="entry name" value="Rep"/>
</dbReference>
<dbReference type="GO" id="GO:0006260">
    <property type="term" value="P:DNA replication"/>
    <property type="evidence" value="ECO:0007669"/>
    <property type="project" value="UniProtKB-KW"/>
</dbReference>
<reference evidence="2" key="2">
    <citation type="submission" date="2015-07" db="EMBL/GenBank/DDBJ databases">
        <title>Plasmids, circular viruses and viroids from rat gut.</title>
        <authorList>
            <person name="Jorgensen T.J."/>
            <person name="Hansen M.A."/>
            <person name="Xu Z."/>
            <person name="Tabak M.A."/>
            <person name="Sorensen S.J."/>
            <person name="Hansen L.H."/>
        </authorList>
    </citation>
    <scope>NUCLEOTIDE SEQUENCE</scope>
    <source>
        <plasmid evidence="2">pRGFK1233</plasmid>
    </source>
</reference>